<dbReference type="InterPro" id="IPR012910">
    <property type="entry name" value="Plug_dom"/>
</dbReference>
<dbReference type="PROSITE" id="PS52016">
    <property type="entry name" value="TONB_DEPENDENT_REC_3"/>
    <property type="match status" value="1"/>
</dbReference>
<proteinExistence type="inferred from homology"/>
<dbReference type="GO" id="GO:0009279">
    <property type="term" value="C:cell outer membrane"/>
    <property type="evidence" value="ECO:0007669"/>
    <property type="project" value="UniProtKB-SubCell"/>
</dbReference>
<dbReference type="InterPro" id="IPR039426">
    <property type="entry name" value="TonB-dep_rcpt-like"/>
</dbReference>
<dbReference type="EMBL" id="CABEEZ010000124">
    <property type="protein sequence ID" value="VTR51529.1"/>
    <property type="molecule type" value="Genomic_DNA"/>
</dbReference>
<dbReference type="AlphaFoldDB" id="A0A4U9VYY0"/>
<evidence type="ECO:0000313" key="4">
    <source>
        <dbReference type="EMBL" id="VTR51529.1"/>
    </source>
</evidence>
<comment type="subcellular location">
    <subcellularLocation>
        <location evidence="2">Cell outer membrane</location>
        <topology evidence="2">Multi-pass membrane protein</topology>
    </subcellularLocation>
</comment>
<evidence type="ECO:0000256" key="1">
    <source>
        <dbReference type="ARBA" id="ARBA00022729"/>
    </source>
</evidence>
<reference evidence="4" key="1">
    <citation type="submission" date="2019-05" db="EMBL/GenBank/DDBJ databases">
        <authorList>
            <consortium name="Pathogen Informatics"/>
        </authorList>
    </citation>
    <scope>NUCLEOTIDE SEQUENCE [LARGE SCALE GENOMIC DNA]</scope>
    <source>
        <strain evidence="4">NCTC12965</strain>
    </source>
</reference>
<keyword evidence="2" id="KW-1134">Transmembrane beta strand</keyword>
<dbReference type="PANTHER" id="PTHR30069:SF53">
    <property type="entry name" value="COLICIN I RECEPTOR-RELATED"/>
    <property type="match status" value="1"/>
</dbReference>
<keyword evidence="2" id="KW-0813">Transport</keyword>
<organism evidence="4">
    <name type="scientific">Serratia fonticola</name>
    <dbReference type="NCBI Taxonomy" id="47917"/>
    <lineage>
        <taxon>Bacteria</taxon>
        <taxon>Pseudomonadati</taxon>
        <taxon>Pseudomonadota</taxon>
        <taxon>Gammaproteobacteria</taxon>
        <taxon>Enterobacterales</taxon>
        <taxon>Yersiniaceae</taxon>
        <taxon>Serratia</taxon>
    </lineage>
</organism>
<dbReference type="GO" id="GO:0015889">
    <property type="term" value="P:cobalamin transport"/>
    <property type="evidence" value="ECO:0007669"/>
    <property type="project" value="TreeGrafter"/>
</dbReference>
<keyword evidence="2" id="KW-0998">Cell outer membrane</keyword>
<keyword evidence="2" id="KW-0812">Transmembrane</keyword>
<accession>A0A4U9VYY0</accession>
<keyword evidence="2" id="KW-0472">Membrane</keyword>
<sequence>MRRLPGVDISQYGGMGQGSSLSVRGTEARHVLVLIDGVPMARLGISNGVDFNQVPLALVQRVEFIRGPRSAIYGSGAIGGVINIITQTDKEGGKVQAGIGSKGIPAVRWCLAPAF</sequence>
<dbReference type="Pfam" id="PF07715">
    <property type="entry name" value="Plug"/>
    <property type="match status" value="1"/>
</dbReference>
<dbReference type="SUPFAM" id="SSF56935">
    <property type="entry name" value="Porins"/>
    <property type="match status" value="1"/>
</dbReference>
<dbReference type="InterPro" id="IPR037066">
    <property type="entry name" value="Plug_dom_sf"/>
</dbReference>
<evidence type="ECO:0000256" key="2">
    <source>
        <dbReference type="PROSITE-ProRule" id="PRU01360"/>
    </source>
</evidence>
<name>A0A4U9VYY0_SERFO</name>
<protein>
    <submittedName>
        <fullName evidence="4">Outer membrane cobalamin translocator</fullName>
    </submittedName>
</protein>
<gene>
    <name evidence="4" type="primary">btuB_3</name>
    <name evidence="4" type="ORF">NCTC12965_06178</name>
</gene>
<dbReference type="PANTHER" id="PTHR30069">
    <property type="entry name" value="TONB-DEPENDENT OUTER MEMBRANE RECEPTOR"/>
    <property type="match status" value="1"/>
</dbReference>
<evidence type="ECO:0000259" key="3">
    <source>
        <dbReference type="Pfam" id="PF07715"/>
    </source>
</evidence>
<comment type="similarity">
    <text evidence="2">Belongs to the TonB-dependent receptor family.</text>
</comment>
<feature type="domain" description="TonB-dependent receptor plug" evidence="3">
    <location>
        <begin position="2"/>
        <end position="81"/>
    </location>
</feature>
<keyword evidence="1" id="KW-0732">Signal</keyword>
<dbReference type="Gene3D" id="2.170.130.10">
    <property type="entry name" value="TonB-dependent receptor, plug domain"/>
    <property type="match status" value="1"/>
</dbReference>